<proteinExistence type="predicted"/>
<dbReference type="EMBL" id="JACHDS010000001">
    <property type="protein sequence ID" value="MBB6173427.1"/>
    <property type="molecule type" value="Genomic_DNA"/>
</dbReference>
<name>A0A7W9YJP5_9ACTN</name>
<dbReference type="Gene3D" id="3.10.450.540">
    <property type="match status" value="1"/>
</dbReference>
<evidence type="ECO:0000256" key="1">
    <source>
        <dbReference type="SAM" id="MobiDB-lite"/>
    </source>
</evidence>
<dbReference type="InterPro" id="IPR035628">
    <property type="entry name" value="TcpC_C"/>
</dbReference>
<keyword evidence="4" id="KW-1185">Reference proteome</keyword>
<dbReference type="Pfam" id="PF12642">
    <property type="entry name" value="TpcC"/>
    <property type="match status" value="1"/>
</dbReference>
<dbReference type="InterPro" id="IPR024735">
    <property type="entry name" value="TcpC"/>
</dbReference>
<evidence type="ECO:0000256" key="2">
    <source>
        <dbReference type="SAM" id="Phobius"/>
    </source>
</evidence>
<keyword evidence="2" id="KW-0472">Membrane</keyword>
<dbReference type="AlphaFoldDB" id="A0A7W9YJP5"/>
<dbReference type="Proteomes" id="UP000546642">
    <property type="component" value="Unassembled WGS sequence"/>
</dbReference>
<feature type="transmembrane region" description="Helical" evidence="2">
    <location>
        <begin position="43"/>
        <end position="65"/>
    </location>
</feature>
<keyword evidence="2" id="KW-0812">Transmembrane</keyword>
<dbReference type="CDD" id="cd16428">
    <property type="entry name" value="TcpC_C"/>
    <property type="match status" value="1"/>
</dbReference>
<accession>A0A7W9YJP5</accession>
<evidence type="ECO:0000313" key="3">
    <source>
        <dbReference type="EMBL" id="MBB6173427.1"/>
    </source>
</evidence>
<dbReference type="RefSeq" id="WP_184076801.1">
    <property type="nucleotide sequence ID" value="NZ_JACHDS010000001.1"/>
</dbReference>
<protein>
    <recommendedName>
        <fullName evidence="5">Conjugal transfer protein</fullName>
    </recommendedName>
</protein>
<reference evidence="3 4" key="1">
    <citation type="submission" date="2020-08" db="EMBL/GenBank/DDBJ databases">
        <title>Sequencing the genomes of 1000 actinobacteria strains.</title>
        <authorList>
            <person name="Klenk H.-P."/>
        </authorList>
    </citation>
    <scope>NUCLEOTIDE SEQUENCE [LARGE SCALE GENOMIC DNA]</scope>
    <source>
        <strain evidence="3 4">DSM 46659</strain>
    </source>
</reference>
<dbReference type="CDD" id="cd16386">
    <property type="entry name" value="TcpC_N"/>
    <property type="match status" value="1"/>
</dbReference>
<gene>
    <name evidence="3" type="ORF">HNR23_003487</name>
</gene>
<organism evidence="3 4">
    <name type="scientific">Nocardiopsis mwathae</name>
    <dbReference type="NCBI Taxonomy" id="1472723"/>
    <lineage>
        <taxon>Bacteria</taxon>
        <taxon>Bacillati</taxon>
        <taxon>Actinomycetota</taxon>
        <taxon>Actinomycetes</taxon>
        <taxon>Streptosporangiales</taxon>
        <taxon>Nocardiopsidaceae</taxon>
        <taxon>Nocardiopsis</taxon>
    </lineage>
</organism>
<comment type="caution">
    <text evidence="3">The sequence shown here is derived from an EMBL/GenBank/DDBJ whole genome shotgun (WGS) entry which is preliminary data.</text>
</comment>
<evidence type="ECO:0000313" key="4">
    <source>
        <dbReference type="Proteomes" id="UP000546642"/>
    </source>
</evidence>
<evidence type="ECO:0008006" key="5">
    <source>
        <dbReference type="Google" id="ProtNLM"/>
    </source>
</evidence>
<keyword evidence="2" id="KW-1133">Transmembrane helix</keyword>
<feature type="region of interest" description="Disordered" evidence="1">
    <location>
        <begin position="1"/>
        <end position="38"/>
    </location>
</feature>
<sequence>MAGRSTARRGGAHDDTAAAGDYDDTDPPVRPSRAPGVASGGRWWVWAGRAVLWAFIIVVIFNGLWTPIRDSIAEPAAEPAVENDEPAFPESAAAAFALRFADTYLNAKKGEGAERAEALAGFVPEGKVSQLNLSGADLTGRDIQVVAVDPQDDNNAVVTLSADVNGDPMRLDVPVYADDDGTSLVVSGRPALLAAPTKAKLPDPTTTENDSAVREELEPRLKRFFEAYAETPEHLPSYLADGAHFSELPEGSLEFAGLEELLVPAKTANGQDDVRQATATVKWRLADGDADNPAELTQSYRLSVVKDGDDWKVLDIQGAPGSFGK</sequence>